<feature type="region of interest" description="Disordered" evidence="1">
    <location>
        <begin position="17"/>
        <end position="37"/>
    </location>
</feature>
<dbReference type="AlphaFoldDB" id="A0A433A2W5"/>
<evidence type="ECO:0000313" key="2">
    <source>
        <dbReference type="EMBL" id="RUO97000.1"/>
    </source>
</evidence>
<organism evidence="2 3">
    <name type="scientific">Jimgerdemannia flammicorona</name>
    <dbReference type="NCBI Taxonomy" id="994334"/>
    <lineage>
        <taxon>Eukaryota</taxon>
        <taxon>Fungi</taxon>
        <taxon>Fungi incertae sedis</taxon>
        <taxon>Mucoromycota</taxon>
        <taxon>Mucoromycotina</taxon>
        <taxon>Endogonomycetes</taxon>
        <taxon>Endogonales</taxon>
        <taxon>Endogonaceae</taxon>
        <taxon>Jimgerdemannia</taxon>
    </lineage>
</organism>
<reference evidence="2 3" key="1">
    <citation type="journal article" date="2018" name="New Phytol.">
        <title>Phylogenomics of Endogonaceae and evolution of mycorrhizas within Mucoromycota.</title>
        <authorList>
            <person name="Chang Y."/>
            <person name="Desiro A."/>
            <person name="Na H."/>
            <person name="Sandor L."/>
            <person name="Lipzen A."/>
            <person name="Clum A."/>
            <person name="Barry K."/>
            <person name="Grigoriev I.V."/>
            <person name="Martin F.M."/>
            <person name="Stajich J.E."/>
            <person name="Smith M.E."/>
            <person name="Bonito G."/>
            <person name="Spatafora J.W."/>
        </authorList>
    </citation>
    <scope>NUCLEOTIDE SEQUENCE [LARGE SCALE GENOMIC DNA]</scope>
    <source>
        <strain evidence="2 3">GMNB39</strain>
    </source>
</reference>
<gene>
    <name evidence="2" type="ORF">BC936DRAFT_141143</name>
</gene>
<comment type="caution">
    <text evidence="2">The sequence shown here is derived from an EMBL/GenBank/DDBJ whole genome shotgun (WGS) entry which is preliminary data.</text>
</comment>
<dbReference type="EMBL" id="RBNI01018882">
    <property type="protein sequence ID" value="RUO97000.1"/>
    <property type="molecule type" value="Genomic_DNA"/>
</dbReference>
<keyword evidence="3" id="KW-1185">Reference proteome</keyword>
<evidence type="ECO:0000256" key="1">
    <source>
        <dbReference type="SAM" id="MobiDB-lite"/>
    </source>
</evidence>
<evidence type="ECO:0000313" key="3">
    <source>
        <dbReference type="Proteomes" id="UP000268093"/>
    </source>
</evidence>
<dbReference type="Proteomes" id="UP000268093">
    <property type="component" value="Unassembled WGS sequence"/>
</dbReference>
<sequence>MVKRKDGSLRRWRGLMGEMRSDANGGENRGPFVARHVTDPPEPLATAFGSFGIRLMRLCPHRKVFSDCGHWRRGQMYTATLSTVKLLRLLLRWILHSFATLPNLSYRSTLPIDGI</sequence>
<protein>
    <submittedName>
        <fullName evidence="2">Uncharacterized protein</fullName>
    </submittedName>
</protein>
<name>A0A433A2W5_9FUNG</name>
<accession>A0A433A2W5</accession>
<proteinExistence type="predicted"/>